<sequence>MLSGSKNLLATALLLFSGATSALPNQSETHATPPGPYNMTFITKAINVVNGIRAQHSAQSLAWSIELASAAQAKANACVLSHSGPYGENAYWRWSTPW</sequence>
<evidence type="ECO:0000313" key="4">
    <source>
        <dbReference type="Proteomes" id="UP001285441"/>
    </source>
</evidence>
<dbReference type="Pfam" id="PF00188">
    <property type="entry name" value="CAP"/>
    <property type="match status" value="1"/>
</dbReference>
<dbReference type="Gene3D" id="3.40.33.10">
    <property type="entry name" value="CAP"/>
    <property type="match status" value="1"/>
</dbReference>
<organism evidence="3 4">
    <name type="scientific">Podospora didyma</name>
    <dbReference type="NCBI Taxonomy" id="330526"/>
    <lineage>
        <taxon>Eukaryota</taxon>
        <taxon>Fungi</taxon>
        <taxon>Dikarya</taxon>
        <taxon>Ascomycota</taxon>
        <taxon>Pezizomycotina</taxon>
        <taxon>Sordariomycetes</taxon>
        <taxon>Sordariomycetidae</taxon>
        <taxon>Sordariales</taxon>
        <taxon>Podosporaceae</taxon>
        <taxon>Podospora</taxon>
    </lineage>
</organism>
<accession>A0AAE0U4L6</accession>
<feature type="signal peptide" evidence="1">
    <location>
        <begin position="1"/>
        <end position="22"/>
    </location>
</feature>
<dbReference type="InterPro" id="IPR035940">
    <property type="entry name" value="CAP_sf"/>
</dbReference>
<dbReference type="EMBL" id="JAULSW010000002">
    <property type="protein sequence ID" value="KAK3390622.1"/>
    <property type="molecule type" value="Genomic_DNA"/>
</dbReference>
<evidence type="ECO:0000256" key="1">
    <source>
        <dbReference type="SAM" id="SignalP"/>
    </source>
</evidence>
<reference evidence="3" key="2">
    <citation type="submission" date="2023-06" db="EMBL/GenBank/DDBJ databases">
        <authorList>
            <consortium name="Lawrence Berkeley National Laboratory"/>
            <person name="Haridas S."/>
            <person name="Hensen N."/>
            <person name="Bonometti L."/>
            <person name="Westerberg I."/>
            <person name="Brannstrom I.O."/>
            <person name="Guillou S."/>
            <person name="Cros-Aarteil S."/>
            <person name="Calhoun S."/>
            <person name="Kuo A."/>
            <person name="Mondo S."/>
            <person name="Pangilinan J."/>
            <person name="Riley R."/>
            <person name="LaButti K."/>
            <person name="Andreopoulos B."/>
            <person name="Lipzen A."/>
            <person name="Chen C."/>
            <person name="Yanf M."/>
            <person name="Daum C."/>
            <person name="Ng V."/>
            <person name="Clum A."/>
            <person name="Steindorff A."/>
            <person name="Ohm R."/>
            <person name="Martin F."/>
            <person name="Silar P."/>
            <person name="Natvig D."/>
            <person name="Lalanne C."/>
            <person name="Gautier V."/>
            <person name="Ament-velasquez S.L."/>
            <person name="Kruys A."/>
            <person name="Hutchinson M.I."/>
            <person name="Powell A.J."/>
            <person name="Barry K."/>
            <person name="Miller A.N."/>
            <person name="Grigoriev I.V."/>
            <person name="Debuchy R."/>
            <person name="Gladieux P."/>
            <person name="Thoren M.H."/>
            <person name="Johannesson H."/>
        </authorList>
    </citation>
    <scope>NUCLEOTIDE SEQUENCE</scope>
    <source>
        <strain evidence="3">CBS 232.78</strain>
    </source>
</reference>
<proteinExistence type="predicted"/>
<reference evidence="3" key="1">
    <citation type="journal article" date="2023" name="Mol. Phylogenet. Evol.">
        <title>Genome-scale phylogeny and comparative genomics of the fungal order Sordariales.</title>
        <authorList>
            <person name="Hensen N."/>
            <person name="Bonometti L."/>
            <person name="Westerberg I."/>
            <person name="Brannstrom I.O."/>
            <person name="Guillou S."/>
            <person name="Cros-Aarteil S."/>
            <person name="Calhoun S."/>
            <person name="Haridas S."/>
            <person name="Kuo A."/>
            <person name="Mondo S."/>
            <person name="Pangilinan J."/>
            <person name="Riley R."/>
            <person name="LaButti K."/>
            <person name="Andreopoulos B."/>
            <person name="Lipzen A."/>
            <person name="Chen C."/>
            <person name="Yan M."/>
            <person name="Daum C."/>
            <person name="Ng V."/>
            <person name="Clum A."/>
            <person name="Steindorff A."/>
            <person name="Ohm R.A."/>
            <person name="Martin F."/>
            <person name="Silar P."/>
            <person name="Natvig D.O."/>
            <person name="Lalanne C."/>
            <person name="Gautier V."/>
            <person name="Ament-Velasquez S.L."/>
            <person name="Kruys A."/>
            <person name="Hutchinson M.I."/>
            <person name="Powell A.J."/>
            <person name="Barry K."/>
            <person name="Miller A.N."/>
            <person name="Grigoriev I.V."/>
            <person name="Debuchy R."/>
            <person name="Gladieux P."/>
            <person name="Hiltunen Thoren M."/>
            <person name="Johannesson H."/>
        </authorList>
    </citation>
    <scope>NUCLEOTIDE SEQUENCE</scope>
    <source>
        <strain evidence="3">CBS 232.78</strain>
    </source>
</reference>
<comment type="caution">
    <text evidence="3">The sequence shown here is derived from an EMBL/GenBank/DDBJ whole genome shotgun (WGS) entry which is preliminary data.</text>
</comment>
<feature type="domain" description="SCP" evidence="2">
    <location>
        <begin position="47"/>
        <end position="95"/>
    </location>
</feature>
<evidence type="ECO:0000259" key="2">
    <source>
        <dbReference type="Pfam" id="PF00188"/>
    </source>
</evidence>
<dbReference type="SUPFAM" id="SSF55797">
    <property type="entry name" value="PR-1-like"/>
    <property type="match status" value="1"/>
</dbReference>
<feature type="chain" id="PRO_5042076793" description="SCP domain-containing protein" evidence="1">
    <location>
        <begin position="23"/>
        <end position="98"/>
    </location>
</feature>
<evidence type="ECO:0000313" key="3">
    <source>
        <dbReference type="EMBL" id="KAK3390622.1"/>
    </source>
</evidence>
<keyword evidence="4" id="KW-1185">Reference proteome</keyword>
<protein>
    <recommendedName>
        <fullName evidence="2">SCP domain-containing protein</fullName>
    </recommendedName>
</protein>
<keyword evidence="1" id="KW-0732">Signal</keyword>
<name>A0AAE0U4L6_9PEZI</name>
<dbReference type="Proteomes" id="UP001285441">
    <property type="component" value="Unassembled WGS sequence"/>
</dbReference>
<dbReference type="InterPro" id="IPR014044">
    <property type="entry name" value="CAP_dom"/>
</dbReference>
<dbReference type="AlphaFoldDB" id="A0AAE0U4L6"/>
<gene>
    <name evidence="3" type="ORF">B0H63DRAFT_466177</name>
</gene>